<keyword evidence="2" id="KW-0472">Membrane</keyword>
<comment type="caution">
    <text evidence="3">The sequence shown here is derived from an EMBL/GenBank/DDBJ whole genome shotgun (WGS) entry which is preliminary data.</text>
</comment>
<protein>
    <submittedName>
        <fullName evidence="3">Uncharacterized protein</fullName>
    </submittedName>
</protein>
<keyword evidence="4" id="KW-1185">Reference proteome</keyword>
<name>A0A4C1X8L3_EUMVA</name>
<dbReference type="AlphaFoldDB" id="A0A4C1X8L3"/>
<proteinExistence type="predicted"/>
<feature type="transmembrane region" description="Helical" evidence="2">
    <location>
        <begin position="181"/>
        <end position="201"/>
    </location>
</feature>
<dbReference type="Proteomes" id="UP000299102">
    <property type="component" value="Unassembled WGS sequence"/>
</dbReference>
<reference evidence="3 4" key="1">
    <citation type="journal article" date="2019" name="Commun. Biol.">
        <title>The bagworm genome reveals a unique fibroin gene that provides high tensile strength.</title>
        <authorList>
            <person name="Kono N."/>
            <person name="Nakamura H."/>
            <person name="Ohtoshi R."/>
            <person name="Tomita M."/>
            <person name="Numata K."/>
            <person name="Arakawa K."/>
        </authorList>
    </citation>
    <scope>NUCLEOTIDE SEQUENCE [LARGE SCALE GENOMIC DNA]</scope>
</reference>
<evidence type="ECO:0000256" key="1">
    <source>
        <dbReference type="SAM" id="MobiDB-lite"/>
    </source>
</evidence>
<sequence>MDYGYFGIPNRHQHLRRRQGLQQVDGETSSSAEPKFKFLNINGLRKDRISGTRKRQVYVKRLTETSLWCERASNRYAIFTRYETRSTMNHRIPRHSLGLKVFSRCDVWSSRRRLNSEWHFQTKAVGRSSRCVCSPQHVYRRQTLYSICRTTPLYSHFLQLPSDRYFHLKRKPSAYRSNSQAFVYMVAVAYAACLGVVYFVYRRMSLEDKRGDGTPPRRPAPPASPSAEAAAADVRA</sequence>
<keyword evidence="2" id="KW-1133">Transmembrane helix</keyword>
<dbReference type="EMBL" id="BGZK01000780">
    <property type="protein sequence ID" value="GBP60141.1"/>
    <property type="molecule type" value="Genomic_DNA"/>
</dbReference>
<evidence type="ECO:0000313" key="4">
    <source>
        <dbReference type="Proteomes" id="UP000299102"/>
    </source>
</evidence>
<accession>A0A4C1X8L3</accession>
<evidence type="ECO:0000256" key="2">
    <source>
        <dbReference type="SAM" id="Phobius"/>
    </source>
</evidence>
<evidence type="ECO:0000313" key="3">
    <source>
        <dbReference type="EMBL" id="GBP60141.1"/>
    </source>
</evidence>
<feature type="region of interest" description="Disordered" evidence="1">
    <location>
        <begin position="208"/>
        <end position="236"/>
    </location>
</feature>
<keyword evidence="2" id="KW-0812">Transmembrane</keyword>
<organism evidence="3 4">
    <name type="scientific">Eumeta variegata</name>
    <name type="common">Bagworm moth</name>
    <name type="synonym">Eumeta japonica</name>
    <dbReference type="NCBI Taxonomy" id="151549"/>
    <lineage>
        <taxon>Eukaryota</taxon>
        <taxon>Metazoa</taxon>
        <taxon>Ecdysozoa</taxon>
        <taxon>Arthropoda</taxon>
        <taxon>Hexapoda</taxon>
        <taxon>Insecta</taxon>
        <taxon>Pterygota</taxon>
        <taxon>Neoptera</taxon>
        <taxon>Endopterygota</taxon>
        <taxon>Lepidoptera</taxon>
        <taxon>Glossata</taxon>
        <taxon>Ditrysia</taxon>
        <taxon>Tineoidea</taxon>
        <taxon>Psychidae</taxon>
        <taxon>Oiketicinae</taxon>
        <taxon>Eumeta</taxon>
    </lineage>
</organism>
<gene>
    <name evidence="3" type="ORF">EVAR_41831_1</name>
</gene>
<feature type="compositionally biased region" description="Low complexity" evidence="1">
    <location>
        <begin position="225"/>
        <end position="236"/>
    </location>
</feature>